<name>A0A3N4L8Q2_9PEZI</name>
<dbReference type="InParanoid" id="A0A3N4L8Q2"/>
<reference evidence="1 2" key="1">
    <citation type="journal article" date="2018" name="Nat. Ecol. Evol.">
        <title>Pezizomycetes genomes reveal the molecular basis of ectomycorrhizal truffle lifestyle.</title>
        <authorList>
            <person name="Murat C."/>
            <person name="Payen T."/>
            <person name="Noel B."/>
            <person name="Kuo A."/>
            <person name="Morin E."/>
            <person name="Chen J."/>
            <person name="Kohler A."/>
            <person name="Krizsan K."/>
            <person name="Balestrini R."/>
            <person name="Da Silva C."/>
            <person name="Montanini B."/>
            <person name="Hainaut M."/>
            <person name="Levati E."/>
            <person name="Barry K.W."/>
            <person name="Belfiori B."/>
            <person name="Cichocki N."/>
            <person name="Clum A."/>
            <person name="Dockter R.B."/>
            <person name="Fauchery L."/>
            <person name="Guy J."/>
            <person name="Iotti M."/>
            <person name="Le Tacon F."/>
            <person name="Lindquist E.A."/>
            <person name="Lipzen A."/>
            <person name="Malagnac F."/>
            <person name="Mello A."/>
            <person name="Molinier V."/>
            <person name="Miyauchi S."/>
            <person name="Poulain J."/>
            <person name="Riccioni C."/>
            <person name="Rubini A."/>
            <person name="Sitrit Y."/>
            <person name="Splivallo R."/>
            <person name="Traeger S."/>
            <person name="Wang M."/>
            <person name="Zifcakova L."/>
            <person name="Wipf D."/>
            <person name="Zambonelli A."/>
            <person name="Paolocci F."/>
            <person name="Nowrousian M."/>
            <person name="Ottonello S."/>
            <person name="Baldrian P."/>
            <person name="Spatafora J.W."/>
            <person name="Henrissat B."/>
            <person name="Nagy L.G."/>
            <person name="Aury J.M."/>
            <person name="Wincker P."/>
            <person name="Grigoriev I.V."/>
            <person name="Bonfante P."/>
            <person name="Martin F.M."/>
        </authorList>
    </citation>
    <scope>NUCLEOTIDE SEQUENCE [LARGE SCALE GENOMIC DNA]</scope>
    <source>
        <strain evidence="1 2">ATCC MYA-4762</strain>
    </source>
</reference>
<sequence length="82" mass="9627">MYARNNKEPTSQNISRLPFLSQILFALLFLPHWLKVLNYHQQIEIRNLILRQYRSTDFKSLIPSQNKYGIGVLDSKQCAAAY</sequence>
<gene>
    <name evidence="1" type="ORF">L211DRAFT_843121</name>
</gene>
<proteinExistence type="predicted"/>
<evidence type="ECO:0000313" key="2">
    <source>
        <dbReference type="Proteomes" id="UP000267821"/>
    </source>
</evidence>
<evidence type="ECO:0000313" key="1">
    <source>
        <dbReference type="EMBL" id="RPB18986.1"/>
    </source>
</evidence>
<protein>
    <submittedName>
        <fullName evidence="1">Uncharacterized protein</fullName>
    </submittedName>
</protein>
<dbReference type="Proteomes" id="UP000267821">
    <property type="component" value="Unassembled WGS sequence"/>
</dbReference>
<keyword evidence="2" id="KW-1185">Reference proteome</keyword>
<organism evidence="1 2">
    <name type="scientific">Terfezia boudieri ATCC MYA-4762</name>
    <dbReference type="NCBI Taxonomy" id="1051890"/>
    <lineage>
        <taxon>Eukaryota</taxon>
        <taxon>Fungi</taxon>
        <taxon>Dikarya</taxon>
        <taxon>Ascomycota</taxon>
        <taxon>Pezizomycotina</taxon>
        <taxon>Pezizomycetes</taxon>
        <taxon>Pezizales</taxon>
        <taxon>Pezizaceae</taxon>
        <taxon>Terfezia</taxon>
    </lineage>
</organism>
<dbReference type="EMBL" id="ML121602">
    <property type="protein sequence ID" value="RPB18986.1"/>
    <property type="molecule type" value="Genomic_DNA"/>
</dbReference>
<dbReference type="AlphaFoldDB" id="A0A3N4L8Q2"/>
<accession>A0A3N4L8Q2</accession>